<evidence type="ECO:0000259" key="6">
    <source>
        <dbReference type="Pfam" id="PF04932"/>
    </source>
</evidence>
<dbReference type="Proteomes" id="UP000230869">
    <property type="component" value="Unassembled WGS sequence"/>
</dbReference>
<feature type="domain" description="O-antigen ligase-related" evidence="6">
    <location>
        <begin position="251"/>
        <end position="415"/>
    </location>
</feature>
<sequence length="487" mass="55234">MSTVLIILFLIFYLILAYIRLDLAVLAMIVLLPSYLVRFSILGVPTTLLEGMILISFAVWFIKNCKQLFDNIKNKLSFLRHSVFDIQHSTFKRYPFDIEIILLLIVSYLSVAGAGFSISALGIWKAYFFEPALVFILIFNILRKKEFNSKALELNSFAAFEKILWAFVLSALGVSLLAIYQKFTGAWITNEFWSAEATRRVTSFFGYPNAVGLYLGPIIIVLIGWLSQKIGTFKKPVISYWLWVNGFIFLTIISSIAAIWFAKSKGALLGIGAGLIVFALLAGKKSKWATIIILIILGGGILGYAPARNTAYNKLIYSKSWQIRKAGWQETWAMLAHGRIFSGAGLTNYQEAVKPCHQEGIFYNDGADPDFHRHTVFNADYRARVWQPLEVYLYPHNIFLNFWSELGLAGMLLFIWIIGKYVFIGLKRAQESKEGGEKFLVIGLVGAMVVIIVHGQVDVPYFKNDLAVMFWILIALMEFLRIRRQES</sequence>
<feature type="transmembrane region" description="Helical" evidence="5">
    <location>
        <begin position="100"/>
        <end position="118"/>
    </location>
</feature>
<feature type="transmembrane region" description="Helical" evidence="5">
    <location>
        <begin position="124"/>
        <end position="142"/>
    </location>
</feature>
<keyword evidence="4 5" id="KW-0472">Membrane</keyword>
<reference evidence="7 8" key="1">
    <citation type="submission" date="2017-09" db="EMBL/GenBank/DDBJ databases">
        <title>Depth-based differentiation of microbial function through sediment-hosted aquifers and enrichment of novel symbionts in the deep terrestrial subsurface.</title>
        <authorList>
            <person name="Probst A.J."/>
            <person name="Ladd B."/>
            <person name="Jarett J.K."/>
            <person name="Geller-Mcgrath D.E."/>
            <person name="Sieber C.M."/>
            <person name="Emerson J.B."/>
            <person name="Anantharaman K."/>
            <person name="Thomas B.C."/>
            <person name="Malmstrom R."/>
            <person name="Stieglmeier M."/>
            <person name="Klingl A."/>
            <person name="Woyke T."/>
            <person name="Ryan C.M."/>
            <person name="Banfield J.F."/>
        </authorList>
    </citation>
    <scope>NUCLEOTIDE SEQUENCE [LARGE SCALE GENOMIC DNA]</scope>
    <source>
        <strain evidence="7">CG11_big_fil_rev_8_21_14_0_20_39_10</strain>
    </source>
</reference>
<evidence type="ECO:0000256" key="1">
    <source>
        <dbReference type="ARBA" id="ARBA00004141"/>
    </source>
</evidence>
<keyword evidence="3 5" id="KW-1133">Transmembrane helix</keyword>
<name>A0A2M6KA40_9BACT</name>
<comment type="caution">
    <text evidence="7">The sequence shown here is derived from an EMBL/GenBank/DDBJ whole genome shotgun (WGS) entry which is preliminary data.</text>
</comment>
<evidence type="ECO:0000256" key="5">
    <source>
        <dbReference type="SAM" id="Phobius"/>
    </source>
</evidence>
<evidence type="ECO:0000256" key="3">
    <source>
        <dbReference type="ARBA" id="ARBA00022989"/>
    </source>
</evidence>
<dbReference type="Pfam" id="PF04932">
    <property type="entry name" value="Wzy_C"/>
    <property type="match status" value="1"/>
</dbReference>
<comment type="subcellular location">
    <subcellularLocation>
        <location evidence="1">Membrane</location>
        <topology evidence="1">Multi-pass membrane protein</topology>
    </subcellularLocation>
</comment>
<dbReference type="InterPro" id="IPR007016">
    <property type="entry name" value="O-antigen_ligase-rel_domated"/>
</dbReference>
<feature type="transmembrane region" description="Helical" evidence="5">
    <location>
        <begin position="238"/>
        <end position="261"/>
    </location>
</feature>
<feature type="transmembrane region" description="Helical" evidence="5">
    <location>
        <begin position="163"/>
        <end position="184"/>
    </location>
</feature>
<dbReference type="AlphaFoldDB" id="A0A2M6KA40"/>
<dbReference type="PANTHER" id="PTHR37422">
    <property type="entry name" value="TEICHURONIC ACID BIOSYNTHESIS PROTEIN TUAE"/>
    <property type="match status" value="1"/>
</dbReference>
<proteinExistence type="predicted"/>
<feature type="transmembrane region" description="Helical" evidence="5">
    <location>
        <begin position="39"/>
        <end position="62"/>
    </location>
</feature>
<protein>
    <recommendedName>
        <fullName evidence="6">O-antigen ligase-related domain-containing protein</fullName>
    </recommendedName>
</protein>
<feature type="transmembrane region" description="Helical" evidence="5">
    <location>
        <begin position="398"/>
        <end position="418"/>
    </location>
</feature>
<feature type="transmembrane region" description="Helical" evidence="5">
    <location>
        <begin position="267"/>
        <end position="283"/>
    </location>
</feature>
<feature type="transmembrane region" description="Helical" evidence="5">
    <location>
        <begin position="461"/>
        <end position="480"/>
    </location>
</feature>
<dbReference type="InterPro" id="IPR051533">
    <property type="entry name" value="WaaL-like"/>
</dbReference>
<evidence type="ECO:0000313" key="8">
    <source>
        <dbReference type="Proteomes" id="UP000230869"/>
    </source>
</evidence>
<feature type="transmembrane region" description="Helical" evidence="5">
    <location>
        <begin position="7"/>
        <end position="33"/>
    </location>
</feature>
<dbReference type="GO" id="GO:0016020">
    <property type="term" value="C:membrane"/>
    <property type="evidence" value="ECO:0007669"/>
    <property type="project" value="UniProtKB-SubCell"/>
</dbReference>
<gene>
    <name evidence="7" type="ORF">COV49_01105</name>
</gene>
<accession>A0A2M6KA40</accession>
<organism evidence="7 8">
    <name type="scientific">Candidatus Falkowbacteria bacterium CG11_big_fil_rev_8_21_14_0_20_39_10</name>
    <dbReference type="NCBI Taxonomy" id="1974570"/>
    <lineage>
        <taxon>Bacteria</taxon>
        <taxon>Candidatus Falkowiibacteriota</taxon>
    </lineage>
</organism>
<feature type="transmembrane region" description="Helical" evidence="5">
    <location>
        <begin position="439"/>
        <end position="455"/>
    </location>
</feature>
<keyword evidence="2 5" id="KW-0812">Transmembrane</keyword>
<evidence type="ECO:0000256" key="2">
    <source>
        <dbReference type="ARBA" id="ARBA00022692"/>
    </source>
</evidence>
<feature type="transmembrane region" description="Helical" evidence="5">
    <location>
        <begin position="204"/>
        <end position="226"/>
    </location>
</feature>
<evidence type="ECO:0000313" key="7">
    <source>
        <dbReference type="EMBL" id="PIR13774.1"/>
    </source>
</evidence>
<feature type="transmembrane region" description="Helical" evidence="5">
    <location>
        <begin position="288"/>
        <end position="307"/>
    </location>
</feature>
<dbReference type="PANTHER" id="PTHR37422:SF13">
    <property type="entry name" value="LIPOPOLYSACCHARIDE BIOSYNTHESIS PROTEIN PA4999-RELATED"/>
    <property type="match status" value="1"/>
</dbReference>
<evidence type="ECO:0000256" key="4">
    <source>
        <dbReference type="ARBA" id="ARBA00023136"/>
    </source>
</evidence>
<dbReference type="EMBL" id="PCWW01000020">
    <property type="protein sequence ID" value="PIR13774.1"/>
    <property type="molecule type" value="Genomic_DNA"/>
</dbReference>